<accession>X6L7A3</accession>
<sequence length="220" mass="25722">MLAEILTNNELKEDLATKCGYILSIFECRKKMSKQMNVKTKSHINEHERKDIVIKRLLSVRSLKKLYEGYKTKNSDKWTLMKNIIISAPEKFVKDYSQQTAFVLERNKAVVFAIDFTEHKESCPNDFFSFDEIKKSILEIFRHFLHLCSIVHVQKLDAICKDRLTLSFEKNVVVLHEWHTKDDVFFATSLKSVSSLYSAADEYQNLLKNQMLTLFEAKLG</sequence>
<comment type="caution">
    <text evidence="1">The sequence shown here is derived from an EMBL/GenBank/DDBJ whole genome shotgun (WGS) entry which is preliminary data.</text>
</comment>
<proteinExistence type="predicted"/>
<organism evidence="1 2">
    <name type="scientific">Reticulomyxa filosa</name>
    <dbReference type="NCBI Taxonomy" id="46433"/>
    <lineage>
        <taxon>Eukaryota</taxon>
        <taxon>Sar</taxon>
        <taxon>Rhizaria</taxon>
        <taxon>Retaria</taxon>
        <taxon>Foraminifera</taxon>
        <taxon>Monothalamids</taxon>
        <taxon>Reticulomyxidae</taxon>
        <taxon>Reticulomyxa</taxon>
    </lineage>
</organism>
<name>X6L7A3_RETFI</name>
<evidence type="ECO:0000313" key="1">
    <source>
        <dbReference type="EMBL" id="ETN97627.1"/>
    </source>
</evidence>
<dbReference type="AlphaFoldDB" id="X6L7A3"/>
<protein>
    <submittedName>
        <fullName evidence="1">Uncharacterized protein</fullName>
    </submittedName>
</protein>
<evidence type="ECO:0000313" key="2">
    <source>
        <dbReference type="Proteomes" id="UP000023152"/>
    </source>
</evidence>
<reference evidence="1 2" key="1">
    <citation type="journal article" date="2013" name="Curr. Biol.">
        <title>The Genome of the Foraminiferan Reticulomyxa filosa.</title>
        <authorList>
            <person name="Glockner G."/>
            <person name="Hulsmann N."/>
            <person name="Schleicher M."/>
            <person name="Noegel A.A."/>
            <person name="Eichinger L."/>
            <person name="Gallinger C."/>
            <person name="Pawlowski J."/>
            <person name="Sierra R."/>
            <person name="Euteneuer U."/>
            <person name="Pillet L."/>
            <person name="Moustafa A."/>
            <person name="Platzer M."/>
            <person name="Groth M."/>
            <person name="Szafranski K."/>
            <person name="Schliwa M."/>
        </authorList>
    </citation>
    <scope>NUCLEOTIDE SEQUENCE [LARGE SCALE GENOMIC DNA]</scope>
</reference>
<gene>
    <name evidence="1" type="ORF">RFI_39902</name>
</gene>
<dbReference type="EMBL" id="ASPP01049117">
    <property type="protein sequence ID" value="ETN97627.1"/>
    <property type="molecule type" value="Genomic_DNA"/>
</dbReference>
<dbReference type="Proteomes" id="UP000023152">
    <property type="component" value="Unassembled WGS sequence"/>
</dbReference>
<keyword evidence="2" id="KW-1185">Reference proteome</keyword>